<evidence type="ECO:0000259" key="6">
    <source>
        <dbReference type="PROSITE" id="PS50846"/>
    </source>
</evidence>
<evidence type="ECO:0000313" key="8">
    <source>
        <dbReference type="Proteomes" id="UP001370490"/>
    </source>
</evidence>
<accession>A0AAN8W1L1</accession>
<dbReference type="InterPro" id="IPR006121">
    <property type="entry name" value="HMA_dom"/>
</dbReference>
<name>A0AAN8W1L1_9MAGN</name>
<protein>
    <submittedName>
        <fullName evidence="7">Heavy metal-associated domain, HMA</fullName>
    </submittedName>
</protein>
<evidence type="ECO:0000313" key="7">
    <source>
        <dbReference type="EMBL" id="KAK6937407.1"/>
    </source>
</evidence>
<sequence>MAKTPKEETPEPLKYETWVLKVSIHCEGCKKKVKKVLQSIEGVYTTTVDSQQHKVTVTGNVDADTLIKKLAKNGKHAELWPEKLEKKDKKSGKTKTNEKQNDQSDAGDQKKLGKNSENPTKESKSRKEADNESDGKKANDKDDDDQLLEADEKDSDVDEAGDASNGGGGNNGAGGKKKKKKKKKGQQTTNSPSNHDGEKSVGAPDSREPSTSNPQVAPPISSINHGPPHHQVFPYPTPGYHPPPVYAVSYNMAYPSTSSVYYAPPMYAHAYMRPETYPQAPRSDSLDMYAGDGDESGCSV</sequence>
<feature type="compositionally biased region" description="Basic and acidic residues" evidence="5">
    <location>
        <begin position="95"/>
        <end position="111"/>
    </location>
</feature>
<dbReference type="Pfam" id="PF00403">
    <property type="entry name" value="HMA"/>
    <property type="match status" value="1"/>
</dbReference>
<dbReference type="InterPro" id="IPR036163">
    <property type="entry name" value="HMA_dom_sf"/>
</dbReference>
<dbReference type="AlphaFoldDB" id="A0AAN8W1L1"/>
<dbReference type="PROSITE" id="PS50846">
    <property type="entry name" value="HMA_2"/>
    <property type="match status" value="1"/>
</dbReference>
<evidence type="ECO:0000256" key="2">
    <source>
        <dbReference type="ARBA" id="ARBA00022723"/>
    </source>
</evidence>
<feature type="non-terminal residue" evidence="7">
    <location>
        <position position="300"/>
    </location>
</feature>
<dbReference type="GO" id="GO:0046872">
    <property type="term" value="F:metal ion binding"/>
    <property type="evidence" value="ECO:0007669"/>
    <property type="project" value="UniProtKB-KW"/>
</dbReference>
<feature type="domain" description="HMA" evidence="6">
    <location>
        <begin position="15"/>
        <end position="78"/>
    </location>
</feature>
<keyword evidence="8" id="KW-1185">Reference proteome</keyword>
<comment type="similarity">
    <text evidence="4">Belongs to the HIPP family.</text>
</comment>
<feature type="compositionally biased region" description="Gly residues" evidence="5">
    <location>
        <begin position="164"/>
        <end position="174"/>
    </location>
</feature>
<dbReference type="Gene3D" id="3.30.70.100">
    <property type="match status" value="1"/>
</dbReference>
<organism evidence="7 8">
    <name type="scientific">Dillenia turbinata</name>
    <dbReference type="NCBI Taxonomy" id="194707"/>
    <lineage>
        <taxon>Eukaryota</taxon>
        <taxon>Viridiplantae</taxon>
        <taxon>Streptophyta</taxon>
        <taxon>Embryophyta</taxon>
        <taxon>Tracheophyta</taxon>
        <taxon>Spermatophyta</taxon>
        <taxon>Magnoliopsida</taxon>
        <taxon>eudicotyledons</taxon>
        <taxon>Gunneridae</taxon>
        <taxon>Pentapetalae</taxon>
        <taxon>Dilleniales</taxon>
        <taxon>Dilleniaceae</taxon>
        <taxon>Dillenia</taxon>
    </lineage>
</organism>
<keyword evidence="3" id="KW-0449">Lipoprotein</keyword>
<feature type="compositionally biased region" description="Basic and acidic residues" evidence="5">
    <location>
        <begin position="75"/>
        <end position="88"/>
    </location>
</feature>
<evidence type="ECO:0000256" key="1">
    <source>
        <dbReference type="ARBA" id="ARBA00022481"/>
    </source>
</evidence>
<keyword evidence="2" id="KW-0479">Metal-binding</keyword>
<keyword evidence="1" id="KW-0488">Methylation</keyword>
<dbReference type="PANTHER" id="PTHR45868:SF80">
    <property type="entry name" value="F15K9.8-RELATED"/>
    <property type="match status" value="1"/>
</dbReference>
<keyword evidence="3" id="KW-0636">Prenylation</keyword>
<evidence type="ECO:0000256" key="3">
    <source>
        <dbReference type="ARBA" id="ARBA00023289"/>
    </source>
</evidence>
<gene>
    <name evidence="7" type="ORF">RJ641_030915</name>
</gene>
<dbReference type="EMBL" id="JBAMMX010000006">
    <property type="protein sequence ID" value="KAK6937407.1"/>
    <property type="molecule type" value="Genomic_DNA"/>
</dbReference>
<feature type="compositionally biased region" description="Basic and acidic residues" evidence="5">
    <location>
        <begin position="119"/>
        <end position="140"/>
    </location>
</feature>
<dbReference type="Proteomes" id="UP001370490">
    <property type="component" value="Unassembled WGS sequence"/>
</dbReference>
<dbReference type="FunFam" id="3.30.70.100:FF:000008">
    <property type="entry name" value="Copper transport protein ATOX1"/>
    <property type="match status" value="1"/>
</dbReference>
<dbReference type="CDD" id="cd00371">
    <property type="entry name" value="HMA"/>
    <property type="match status" value="1"/>
</dbReference>
<feature type="compositionally biased region" description="Basic residues" evidence="5">
    <location>
        <begin position="175"/>
        <end position="185"/>
    </location>
</feature>
<dbReference type="PANTHER" id="PTHR45868">
    <property type="entry name" value="HEAVY METAL-ASSOCIATED ISOPRENYLATED PLANT PROTEIN 33-RELATED"/>
    <property type="match status" value="1"/>
</dbReference>
<feature type="region of interest" description="Disordered" evidence="5">
    <location>
        <begin position="71"/>
        <end position="237"/>
    </location>
</feature>
<dbReference type="SUPFAM" id="SSF55008">
    <property type="entry name" value="HMA, heavy metal-associated domain"/>
    <property type="match status" value="1"/>
</dbReference>
<evidence type="ECO:0000256" key="4">
    <source>
        <dbReference type="ARBA" id="ARBA00024045"/>
    </source>
</evidence>
<proteinExistence type="inferred from homology"/>
<reference evidence="7 8" key="1">
    <citation type="submission" date="2023-12" db="EMBL/GenBank/DDBJ databases">
        <title>A high-quality genome assembly for Dillenia turbinata (Dilleniales).</title>
        <authorList>
            <person name="Chanderbali A."/>
        </authorList>
    </citation>
    <scope>NUCLEOTIDE SEQUENCE [LARGE SCALE GENOMIC DNA]</scope>
    <source>
        <strain evidence="7">LSX21</strain>
        <tissue evidence="7">Leaf</tissue>
    </source>
</reference>
<evidence type="ECO:0000256" key="5">
    <source>
        <dbReference type="SAM" id="MobiDB-lite"/>
    </source>
</evidence>
<feature type="compositionally biased region" description="Acidic residues" evidence="5">
    <location>
        <begin position="141"/>
        <end position="161"/>
    </location>
</feature>
<comment type="caution">
    <text evidence="7">The sequence shown here is derived from an EMBL/GenBank/DDBJ whole genome shotgun (WGS) entry which is preliminary data.</text>
</comment>